<proteinExistence type="predicted"/>
<gene>
    <name evidence="1" type="ORF">FGO68_gene7708</name>
</gene>
<evidence type="ECO:0000313" key="2">
    <source>
        <dbReference type="Proteomes" id="UP000785679"/>
    </source>
</evidence>
<dbReference type="GO" id="GO:0030119">
    <property type="term" value="C:AP-type membrane coat adaptor complex"/>
    <property type="evidence" value="ECO:0007669"/>
    <property type="project" value="TreeGrafter"/>
</dbReference>
<dbReference type="PANTHER" id="PTHR34033:SF1">
    <property type="entry name" value="AP-5 COMPLEX SUBUNIT BETA-1"/>
    <property type="match status" value="1"/>
</dbReference>
<dbReference type="AlphaFoldDB" id="A0A8J8NY07"/>
<organism evidence="1 2">
    <name type="scientific">Halteria grandinella</name>
    <dbReference type="NCBI Taxonomy" id="5974"/>
    <lineage>
        <taxon>Eukaryota</taxon>
        <taxon>Sar</taxon>
        <taxon>Alveolata</taxon>
        <taxon>Ciliophora</taxon>
        <taxon>Intramacronucleata</taxon>
        <taxon>Spirotrichea</taxon>
        <taxon>Stichotrichia</taxon>
        <taxon>Sporadotrichida</taxon>
        <taxon>Halteriidae</taxon>
        <taxon>Halteria</taxon>
    </lineage>
</organism>
<dbReference type="EMBL" id="RRYP01003039">
    <property type="protein sequence ID" value="TNV84202.1"/>
    <property type="molecule type" value="Genomic_DNA"/>
</dbReference>
<dbReference type="GO" id="GO:0016197">
    <property type="term" value="P:endosomal transport"/>
    <property type="evidence" value="ECO:0007669"/>
    <property type="project" value="InterPro"/>
</dbReference>
<dbReference type="PANTHER" id="PTHR34033">
    <property type="entry name" value="AP-5 COMPLEX SUBUNIT BETA-1"/>
    <property type="match status" value="1"/>
</dbReference>
<reference evidence="1" key="1">
    <citation type="submission" date="2019-06" db="EMBL/GenBank/DDBJ databases">
        <authorList>
            <person name="Zheng W."/>
        </authorList>
    </citation>
    <scope>NUCLEOTIDE SEQUENCE</scope>
    <source>
        <strain evidence="1">QDHG01</strain>
    </source>
</reference>
<dbReference type="InterPro" id="IPR038741">
    <property type="entry name" value="AP5B1"/>
</dbReference>
<dbReference type="Proteomes" id="UP000785679">
    <property type="component" value="Unassembled WGS sequence"/>
</dbReference>
<evidence type="ECO:0008006" key="3">
    <source>
        <dbReference type="Google" id="ProtNLM"/>
    </source>
</evidence>
<keyword evidence="2" id="KW-1185">Reference proteome</keyword>
<protein>
    <recommendedName>
        <fullName evidence="3">AP-5 complex subunit beta-1</fullName>
    </recommendedName>
</protein>
<evidence type="ECO:0000313" key="1">
    <source>
        <dbReference type="EMBL" id="TNV84202.1"/>
    </source>
</evidence>
<accession>A0A8J8NY07</accession>
<sequence>MVLFRLIVSILKTKGKIVKMCLDQLVFPLLKTDPNYQWLALALGHMSLKFSLSTYILSRFLIDFHPVTHLDRYLPILMFYGKTTEVEDNLKILDILINITKQQVDKSVDQKWTTIQQVLGIAKVIMLNNNNDSIKEKLAILLGKLKGTTEGFDVSIRGQADMMLKHIYRLDDPDYNKSQLLERQPAPTIQEVIGPKIVSFNHDLADQVHFCKILNLKLNKSLRRETLGLEDSASALFQLQYVPQKETNFQPEYLPNLSDNPIDRIISDEDLKKLKDSNQSQTISSSQLNDVDMRTIQGMIIPFTLCLGDTLPEGFTQIYNLHLNFGQSPSIKVTNLFPFIPYLSSNIYNLHIYLEPQPSHTAFVPFDLECNASFIAGNNLHYGTVGRFRIEYEDFFLPMCLSEGGIMQEALVDSIRVLYLPSSKMREEISRRLRPFITEEKENGDVIGLIRLFPQSYLKLEFVIKESKSRVLIESDTTDVLNWIDDFFDKWA</sequence>
<comment type="caution">
    <text evidence="1">The sequence shown here is derived from an EMBL/GenBank/DDBJ whole genome shotgun (WGS) entry which is preliminary data.</text>
</comment>
<name>A0A8J8NY07_HALGN</name>